<organism evidence="2 3">
    <name type="scientific">Ganoderma sinense ZZ0214-1</name>
    <dbReference type="NCBI Taxonomy" id="1077348"/>
    <lineage>
        <taxon>Eukaryota</taxon>
        <taxon>Fungi</taxon>
        <taxon>Dikarya</taxon>
        <taxon>Basidiomycota</taxon>
        <taxon>Agaricomycotina</taxon>
        <taxon>Agaricomycetes</taxon>
        <taxon>Polyporales</taxon>
        <taxon>Polyporaceae</taxon>
        <taxon>Ganoderma</taxon>
    </lineage>
</organism>
<feature type="region of interest" description="Disordered" evidence="1">
    <location>
        <begin position="376"/>
        <end position="414"/>
    </location>
</feature>
<comment type="caution">
    <text evidence="2">The sequence shown here is derived from an EMBL/GenBank/DDBJ whole genome shotgun (WGS) entry which is preliminary data.</text>
</comment>
<reference evidence="2 3" key="1">
    <citation type="journal article" date="2015" name="Sci. Rep.">
        <title>Chromosome-level genome map provides insights into diverse defense mechanisms in the medicinal fungus Ganoderma sinense.</title>
        <authorList>
            <person name="Zhu Y."/>
            <person name="Xu J."/>
            <person name="Sun C."/>
            <person name="Zhou S."/>
            <person name="Xu H."/>
            <person name="Nelson D.R."/>
            <person name="Qian J."/>
            <person name="Song J."/>
            <person name="Luo H."/>
            <person name="Xiang L."/>
            <person name="Li Y."/>
            <person name="Xu Z."/>
            <person name="Ji A."/>
            <person name="Wang L."/>
            <person name="Lu S."/>
            <person name="Hayward A."/>
            <person name="Sun W."/>
            <person name="Li X."/>
            <person name="Schwartz D.C."/>
            <person name="Wang Y."/>
            <person name="Chen S."/>
        </authorList>
    </citation>
    <scope>NUCLEOTIDE SEQUENCE [LARGE SCALE GENOMIC DNA]</scope>
    <source>
        <strain evidence="2 3">ZZ0214-1</strain>
    </source>
</reference>
<evidence type="ECO:0008006" key="4">
    <source>
        <dbReference type="Google" id="ProtNLM"/>
    </source>
</evidence>
<dbReference type="STRING" id="1077348.A0A2G8SAE6"/>
<evidence type="ECO:0000313" key="3">
    <source>
        <dbReference type="Proteomes" id="UP000230002"/>
    </source>
</evidence>
<evidence type="ECO:0000256" key="1">
    <source>
        <dbReference type="SAM" id="MobiDB-lite"/>
    </source>
</evidence>
<protein>
    <recommendedName>
        <fullName evidence="4">BTB domain-containing protein</fullName>
    </recommendedName>
</protein>
<keyword evidence="3" id="KW-1185">Reference proteome</keyword>
<dbReference type="OrthoDB" id="6359816at2759"/>
<evidence type="ECO:0000313" key="2">
    <source>
        <dbReference type="EMBL" id="PIL30568.1"/>
    </source>
</evidence>
<gene>
    <name evidence="2" type="ORF">GSI_07268</name>
</gene>
<feature type="region of interest" description="Disordered" evidence="1">
    <location>
        <begin position="116"/>
        <end position="156"/>
    </location>
</feature>
<dbReference type="EMBL" id="AYKW01000014">
    <property type="protein sequence ID" value="PIL30568.1"/>
    <property type="molecule type" value="Genomic_DNA"/>
</dbReference>
<name>A0A2G8SAE6_9APHY</name>
<dbReference type="InterPro" id="IPR011333">
    <property type="entry name" value="SKP1/BTB/POZ_sf"/>
</dbReference>
<proteinExistence type="predicted"/>
<dbReference type="Proteomes" id="UP000230002">
    <property type="component" value="Unassembled WGS sequence"/>
</dbReference>
<accession>A0A2G8SAE6</accession>
<dbReference type="Gene3D" id="3.30.710.10">
    <property type="entry name" value="Potassium Channel Kv1.1, Chain A"/>
    <property type="match status" value="1"/>
</dbReference>
<dbReference type="AlphaFoldDB" id="A0A2G8SAE6"/>
<sequence length="432" mass="46891">MLVRHRFTPPSDRMGPATPSTTSPLTAVERSLRDSLLVSEFRDVYLYAFSRRTILPDGTLRINHPLPVVTISSILKNTDSFSELLRDPGAVQQQAPLSEYDYDSDSDLDEFEVLGIEDPDVSPTGPGPVSAEESSPEGNSKDRTEDPANDQAAAKGSTVVATQRYLQVPIPNIAYKTLRACVFYLYTGKIDFLPLTSSGAAGKWRLLRPSNDLAPPCSPKSMYRLADLYGLTELRDLAYNEVVSQLRPENILEEAFSSFFVRYDRLREHAISFLCRNYYTSAVQESFPDIIQRIALGEMPHASGVLRSLLGLPAVISLQAWGRVPHSRAVKRAHLLGKKPMPPPLSADGLKPQSTLKLEEPCQPGIVSDVSLQVGVAPEPVPPTSESTPPTAPGPSSSIASSTPASDSINGETLQATLEAEPAETAAMCGQC</sequence>
<feature type="region of interest" description="Disordered" evidence="1">
    <location>
        <begin position="1"/>
        <end position="24"/>
    </location>
</feature>
<feature type="compositionally biased region" description="Low complexity" evidence="1">
    <location>
        <begin position="384"/>
        <end position="414"/>
    </location>
</feature>